<evidence type="ECO:0000256" key="1">
    <source>
        <dbReference type="ARBA" id="ARBA00022614"/>
    </source>
</evidence>
<reference evidence="4 5" key="1">
    <citation type="submission" date="2020-10" db="EMBL/GenBank/DDBJ databases">
        <title>Chromosome-scale genome assembly of the Allis shad, Alosa alosa.</title>
        <authorList>
            <person name="Margot Z."/>
            <person name="Christophe K."/>
            <person name="Cabau C."/>
            <person name="Louis A."/>
            <person name="Berthelot C."/>
            <person name="Parey E."/>
            <person name="Roest Crollius H."/>
            <person name="Montfort J."/>
            <person name="Robinson-Rechavi M."/>
            <person name="Bucao C."/>
            <person name="Bouchez O."/>
            <person name="Gislard M."/>
            <person name="Lluch J."/>
            <person name="Milhes M."/>
            <person name="Lampietro C."/>
            <person name="Lopez Roques C."/>
            <person name="Donnadieu C."/>
            <person name="Braasch I."/>
            <person name="Desvignes T."/>
            <person name="Postlethwait J."/>
            <person name="Bobe J."/>
            <person name="Guiguen Y."/>
        </authorList>
    </citation>
    <scope>NUCLEOTIDE SEQUENCE [LARGE SCALE GENOMIC DNA]</scope>
    <source>
        <strain evidence="4">M-15738</strain>
        <tissue evidence="4">Blood</tissue>
    </source>
</reference>
<feature type="region of interest" description="Disordered" evidence="3">
    <location>
        <begin position="379"/>
        <end position="429"/>
    </location>
</feature>
<sequence length="429" mass="48477">MYSNDDVVHDGTIYVREKGELHCVNNAREAGSYSLWPGYPPVKRKPTRLFEKDFSVRLCIDNVTASSSKRKDHFVFTYNSEGSLRYTAKSLFDTCLLYIADNVQHIESLVGFPEQMADRLFTAAEEKQKFSNSETGLRALQVFCEAYGDLVLRSLCLRNRFSLLSEKLEEIKTFQSLQCLDLHGCKLGDGHEIFEHLTSDQLGSSLSQLSLGANCLSDPGLQKLTAPVRVMKRGLQNLKLLDVSYNPISERAVGYLACFRKLQGLDLSETLIKPGMSLNKLLWSKMRLVPSDTPVAVFNHSCCKTEGWAQEVVNQWEVNGAKLPEKDIKPRTNALHFYGRERFVRETLNSTPVLCNKSDDVILRLQFYRPALQEEIAVDADSKTDTPAQKGMKRKRSMENEKAVVNSKSSKRQSVSSFSAEDLDLLNSY</sequence>
<protein>
    <recommendedName>
        <fullName evidence="6">Leucine-rich repeat-containing protein 42</fullName>
    </recommendedName>
</protein>
<evidence type="ECO:0000256" key="2">
    <source>
        <dbReference type="ARBA" id="ARBA00022737"/>
    </source>
</evidence>
<evidence type="ECO:0000313" key="5">
    <source>
        <dbReference type="Proteomes" id="UP000823561"/>
    </source>
</evidence>
<dbReference type="InterPro" id="IPR039631">
    <property type="entry name" value="LRRC42"/>
</dbReference>
<dbReference type="EMBL" id="JADWDJ010000001">
    <property type="protein sequence ID" value="KAG5286463.1"/>
    <property type="molecule type" value="Genomic_DNA"/>
</dbReference>
<name>A0AAV6HGJ1_9TELE</name>
<keyword evidence="2" id="KW-0677">Repeat</keyword>
<comment type="caution">
    <text evidence="4">The sequence shown here is derived from an EMBL/GenBank/DDBJ whole genome shotgun (WGS) entry which is preliminary data.</text>
</comment>
<organism evidence="4 5">
    <name type="scientific">Alosa alosa</name>
    <name type="common">allis shad</name>
    <dbReference type="NCBI Taxonomy" id="278164"/>
    <lineage>
        <taxon>Eukaryota</taxon>
        <taxon>Metazoa</taxon>
        <taxon>Chordata</taxon>
        <taxon>Craniata</taxon>
        <taxon>Vertebrata</taxon>
        <taxon>Euteleostomi</taxon>
        <taxon>Actinopterygii</taxon>
        <taxon>Neopterygii</taxon>
        <taxon>Teleostei</taxon>
        <taxon>Clupei</taxon>
        <taxon>Clupeiformes</taxon>
        <taxon>Clupeoidei</taxon>
        <taxon>Clupeidae</taxon>
        <taxon>Alosa</taxon>
    </lineage>
</organism>
<dbReference type="Gene3D" id="3.80.10.10">
    <property type="entry name" value="Ribonuclease Inhibitor"/>
    <property type="match status" value="1"/>
</dbReference>
<dbReference type="PANTHER" id="PTHR31994:SF3">
    <property type="entry name" value="LEUCINE-RICH REPEAT-CONTAINING PROTEIN 42"/>
    <property type="match status" value="1"/>
</dbReference>
<gene>
    <name evidence="4" type="ORF">AALO_G00015120</name>
</gene>
<keyword evidence="5" id="KW-1185">Reference proteome</keyword>
<dbReference type="InterPro" id="IPR032675">
    <property type="entry name" value="LRR_dom_sf"/>
</dbReference>
<dbReference type="Proteomes" id="UP000823561">
    <property type="component" value="Chromosome 1"/>
</dbReference>
<dbReference type="AlphaFoldDB" id="A0AAV6HGJ1"/>
<proteinExistence type="predicted"/>
<evidence type="ECO:0008006" key="6">
    <source>
        <dbReference type="Google" id="ProtNLM"/>
    </source>
</evidence>
<dbReference type="PANTHER" id="PTHR31994">
    <property type="entry name" value="LEUCINE-RICH REPEAT-CONTAINING PROTEIN 42"/>
    <property type="match status" value="1"/>
</dbReference>
<evidence type="ECO:0000256" key="3">
    <source>
        <dbReference type="SAM" id="MobiDB-lite"/>
    </source>
</evidence>
<feature type="compositionally biased region" description="Low complexity" evidence="3">
    <location>
        <begin position="404"/>
        <end position="419"/>
    </location>
</feature>
<evidence type="ECO:0000313" key="4">
    <source>
        <dbReference type="EMBL" id="KAG5286463.1"/>
    </source>
</evidence>
<accession>A0AAV6HGJ1</accession>
<keyword evidence="1" id="KW-0433">Leucine-rich repeat</keyword>
<dbReference type="SUPFAM" id="SSF52047">
    <property type="entry name" value="RNI-like"/>
    <property type="match status" value="1"/>
</dbReference>